<protein>
    <submittedName>
        <fullName evidence="1">G kinase anchoring protein 1</fullName>
    </submittedName>
</protein>
<name>A0ACB9SUM5_HOLOL</name>
<gene>
    <name evidence="1" type="ORF">MML48_7g00001752</name>
</gene>
<organism evidence="1 2">
    <name type="scientific">Holotrichia oblita</name>
    <name type="common">Chafer beetle</name>
    <dbReference type="NCBI Taxonomy" id="644536"/>
    <lineage>
        <taxon>Eukaryota</taxon>
        <taxon>Metazoa</taxon>
        <taxon>Ecdysozoa</taxon>
        <taxon>Arthropoda</taxon>
        <taxon>Hexapoda</taxon>
        <taxon>Insecta</taxon>
        <taxon>Pterygota</taxon>
        <taxon>Neoptera</taxon>
        <taxon>Endopterygota</taxon>
        <taxon>Coleoptera</taxon>
        <taxon>Polyphaga</taxon>
        <taxon>Scarabaeiformia</taxon>
        <taxon>Scarabaeidae</taxon>
        <taxon>Melolonthinae</taxon>
        <taxon>Holotrichia</taxon>
    </lineage>
</organism>
<evidence type="ECO:0000313" key="1">
    <source>
        <dbReference type="EMBL" id="KAI4457742.1"/>
    </source>
</evidence>
<accession>A0ACB9SUM5</accession>
<reference evidence="1" key="1">
    <citation type="submission" date="2022-04" db="EMBL/GenBank/DDBJ databases">
        <title>Chromosome-scale genome assembly of Holotrichia oblita Faldermann.</title>
        <authorList>
            <person name="Rongchong L."/>
        </authorList>
    </citation>
    <scope>NUCLEOTIDE SEQUENCE</scope>
    <source>
        <strain evidence="1">81SQS9</strain>
    </source>
</reference>
<dbReference type="EMBL" id="CM043021">
    <property type="protein sequence ID" value="KAI4457742.1"/>
    <property type="molecule type" value="Genomic_DNA"/>
</dbReference>
<keyword evidence="1" id="KW-0808">Transferase</keyword>
<sequence length="297" mass="34927">MDISVPSRFACLKLVDDDYENDRKVEKKKEKPIIKKVEKPITKDVNKKVSSSKQNNHVKKEKKMKVMSDKQWEEWKQKDDEFVNGNFEQDLQSAILLSKLEYESKKDTVKKGDKDNEKKNDKKKKTKTMSLDEFLGSNEQKQKESEVKLEKVEKDENFFERVKLEAKEEFTKEKVNENRKNRQANIEEIISSAQYQEKLLIERQKNTELREELEKLKIEIADVKKRNKTLCGILGHGEMKDKADVLMELERLNNVKNELTDEVAKLHALLEQERSKVAALTVNNNVKVKDKKHKKHA</sequence>
<evidence type="ECO:0000313" key="2">
    <source>
        <dbReference type="Proteomes" id="UP001056778"/>
    </source>
</evidence>
<comment type="caution">
    <text evidence="1">The sequence shown here is derived from an EMBL/GenBank/DDBJ whole genome shotgun (WGS) entry which is preliminary data.</text>
</comment>
<keyword evidence="2" id="KW-1185">Reference proteome</keyword>
<keyword evidence="1" id="KW-0418">Kinase</keyword>
<dbReference type="Proteomes" id="UP001056778">
    <property type="component" value="Chromosome 7"/>
</dbReference>
<proteinExistence type="predicted"/>